<dbReference type="Pfam" id="PF07670">
    <property type="entry name" value="Gate"/>
    <property type="match status" value="1"/>
</dbReference>
<feature type="transmembrane region" description="Helical" evidence="1">
    <location>
        <begin position="24"/>
        <end position="40"/>
    </location>
</feature>
<gene>
    <name evidence="3" type="ORF">SAMN05660349_03264</name>
</gene>
<evidence type="ECO:0000313" key="3">
    <source>
        <dbReference type="EMBL" id="SKB89987.1"/>
    </source>
</evidence>
<feature type="transmembrane region" description="Helical" evidence="1">
    <location>
        <begin position="273"/>
        <end position="299"/>
    </location>
</feature>
<organism evidence="3 4">
    <name type="scientific">Parabacteroides chartae</name>
    <dbReference type="NCBI Taxonomy" id="1037355"/>
    <lineage>
        <taxon>Bacteria</taxon>
        <taxon>Pseudomonadati</taxon>
        <taxon>Bacteroidota</taxon>
        <taxon>Bacteroidia</taxon>
        <taxon>Bacteroidales</taxon>
        <taxon>Tannerellaceae</taxon>
        <taxon>Parabacteroides</taxon>
    </lineage>
</organism>
<feature type="transmembrane region" description="Helical" evidence="1">
    <location>
        <begin position="168"/>
        <end position="196"/>
    </location>
</feature>
<proteinExistence type="predicted"/>
<dbReference type="RefSeq" id="WP_079684617.1">
    <property type="nucleotide sequence ID" value="NZ_FUYQ01000036.1"/>
</dbReference>
<feature type="domain" description="Nucleoside transporter/FeoB GTPase Gate" evidence="2">
    <location>
        <begin position="24"/>
        <end position="104"/>
    </location>
</feature>
<reference evidence="4" key="1">
    <citation type="submission" date="2017-02" db="EMBL/GenBank/DDBJ databases">
        <authorList>
            <person name="Varghese N."/>
            <person name="Submissions S."/>
        </authorList>
    </citation>
    <scope>NUCLEOTIDE SEQUENCE [LARGE SCALE GENOMIC DNA]</scope>
    <source>
        <strain evidence="4">DSM 24967</strain>
    </source>
</reference>
<evidence type="ECO:0000259" key="2">
    <source>
        <dbReference type="Pfam" id="PF07670"/>
    </source>
</evidence>
<dbReference type="AlphaFoldDB" id="A0A1T5F1A9"/>
<feature type="transmembrane region" description="Helical" evidence="1">
    <location>
        <begin position="122"/>
        <end position="144"/>
    </location>
</feature>
<sequence length="318" mass="35192">MGTHLERIWLCIKNALPKSARTCIWLLKIILPISLLVRLLEYSGWLAEISGFLSPLFSLVGLPGETAIIFITSTFGPLYAPIALITSMSLGLREATILAIMCLVSHNLIVESSIQAKTGSSFWGMTILRLTMSFLIAFTLNLVLPEWSGQTVGKALAATQDTSLKEVLILWITGSMSVIITILLIVTGLMILHNVLDEFRLMKKLSDLFAPLMKIFGLPRDAAFLWLVGNVVGLAYGGAIMVEQMQLKKLTQKEGHLLNHHLAVSHSLLEDTVIFVAIGIPALWILGTRLLFAIAVVWGRRLYNFIYSRNVIKRPLEG</sequence>
<dbReference type="Proteomes" id="UP000190852">
    <property type="component" value="Unassembled WGS sequence"/>
</dbReference>
<keyword evidence="1" id="KW-1133">Transmembrane helix</keyword>
<accession>A0A1T5F1A9</accession>
<keyword evidence="4" id="KW-1185">Reference proteome</keyword>
<evidence type="ECO:0000256" key="1">
    <source>
        <dbReference type="SAM" id="Phobius"/>
    </source>
</evidence>
<dbReference type="EMBL" id="FUYQ01000036">
    <property type="protein sequence ID" value="SKB89987.1"/>
    <property type="molecule type" value="Genomic_DNA"/>
</dbReference>
<name>A0A1T5F1A9_9BACT</name>
<evidence type="ECO:0000313" key="4">
    <source>
        <dbReference type="Proteomes" id="UP000190852"/>
    </source>
</evidence>
<protein>
    <submittedName>
        <fullName evidence="3">Nucleoside recognition</fullName>
    </submittedName>
</protein>
<keyword evidence="1" id="KW-0472">Membrane</keyword>
<dbReference type="InterPro" id="IPR011642">
    <property type="entry name" value="Gate_dom"/>
</dbReference>
<feature type="transmembrane region" description="Helical" evidence="1">
    <location>
        <begin position="223"/>
        <end position="242"/>
    </location>
</feature>
<keyword evidence="1" id="KW-0812">Transmembrane</keyword>